<dbReference type="Proteomes" id="UP001595858">
    <property type="component" value="Unassembled WGS sequence"/>
</dbReference>
<name>A0ABV9SJ59_9ACTN</name>
<organism evidence="1 2">
    <name type="scientific">Streptomonospora arabica</name>
    <dbReference type="NCBI Taxonomy" id="412417"/>
    <lineage>
        <taxon>Bacteria</taxon>
        <taxon>Bacillati</taxon>
        <taxon>Actinomycetota</taxon>
        <taxon>Actinomycetes</taxon>
        <taxon>Streptosporangiales</taxon>
        <taxon>Nocardiopsidaceae</taxon>
        <taxon>Streptomonospora</taxon>
    </lineage>
</organism>
<reference evidence="2" key="1">
    <citation type="journal article" date="2019" name="Int. J. Syst. Evol. Microbiol.">
        <title>The Global Catalogue of Microorganisms (GCM) 10K type strain sequencing project: providing services to taxonomists for standard genome sequencing and annotation.</title>
        <authorList>
            <consortium name="The Broad Institute Genomics Platform"/>
            <consortium name="The Broad Institute Genome Sequencing Center for Infectious Disease"/>
            <person name="Wu L."/>
            <person name="Ma J."/>
        </authorList>
    </citation>
    <scope>NUCLEOTIDE SEQUENCE [LARGE SCALE GENOMIC DNA]</scope>
    <source>
        <strain evidence="2">CGMCC 4.7304</strain>
    </source>
</reference>
<evidence type="ECO:0000313" key="1">
    <source>
        <dbReference type="EMBL" id="MFC4866883.1"/>
    </source>
</evidence>
<protein>
    <submittedName>
        <fullName evidence="1">DUF2255 family protein</fullName>
    </submittedName>
</protein>
<sequence length="125" mass="13805">MTASWSPEDLRRLDSVGELEIAVERSDGSLRGWVPIWVVCTGGQAYVRTWYRRDTGWFGHALRSRRARIRVPRLEADVAIDDIGDGSPQVTADVDAAYRAKYGRAGAGSMVTPTAAAATLRLDRR</sequence>
<comment type="caution">
    <text evidence="1">The sequence shown here is derived from an EMBL/GenBank/DDBJ whole genome shotgun (WGS) entry which is preliminary data.</text>
</comment>
<keyword evidence="2" id="KW-1185">Reference proteome</keyword>
<dbReference type="RefSeq" id="WP_344143430.1">
    <property type="nucleotide sequence ID" value="NZ_BAAAQI010000007.1"/>
</dbReference>
<gene>
    <name evidence="1" type="ORF">ACFPCZ_09585</name>
</gene>
<accession>A0ABV9SJ59</accession>
<dbReference type="InterPro" id="IPR016888">
    <property type="entry name" value="UCP028498"/>
</dbReference>
<dbReference type="EMBL" id="JBHSIY010000006">
    <property type="protein sequence ID" value="MFC4866883.1"/>
    <property type="molecule type" value="Genomic_DNA"/>
</dbReference>
<proteinExistence type="predicted"/>
<evidence type="ECO:0000313" key="2">
    <source>
        <dbReference type="Proteomes" id="UP001595858"/>
    </source>
</evidence>
<dbReference type="Pfam" id="PF10012">
    <property type="entry name" value="DUF2255"/>
    <property type="match status" value="1"/>
</dbReference>